<evidence type="ECO:0008006" key="3">
    <source>
        <dbReference type="Google" id="ProtNLM"/>
    </source>
</evidence>
<evidence type="ECO:0000313" key="2">
    <source>
        <dbReference type="Proteomes" id="UP000605992"/>
    </source>
</evidence>
<gene>
    <name evidence="1" type="ORF">Pth03_13110</name>
</gene>
<dbReference type="CDD" id="cd02440">
    <property type="entry name" value="AdoMet_MTases"/>
    <property type="match status" value="1"/>
</dbReference>
<sequence length="263" mass="29320">MKPRRAKYVACRNQMTTLCFMPEVQWSPVDEDDVFSQRVREQWTEQLGRRLDILIAGCGGGGTLDARRGDPLVTGVDEDLPPLRAHTVSRQDLDAYYLDDMRAVPIAPRSYDVIYVSFLLERIHNAELVLDRLIAGLRPGGLLLVRARDRRSAYGFCDRMAPSWLRGLLWKALAPAGTVGPLPAVYEPLVSREGIQTYCLMRGLMIAEDYTKTSGPARRGPHAGLVKTACGIVSALSGDRLTDKADEISMVIRKPQNHFARLI</sequence>
<keyword evidence="2" id="KW-1185">Reference proteome</keyword>
<dbReference type="EMBL" id="BOOR01000007">
    <property type="protein sequence ID" value="GII52922.1"/>
    <property type="molecule type" value="Genomic_DNA"/>
</dbReference>
<dbReference type="SUPFAM" id="SSF53335">
    <property type="entry name" value="S-adenosyl-L-methionine-dependent methyltransferases"/>
    <property type="match status" value="1"/>
</dbReference>
<reference evidence="1" key="1">
    <citation type="submission" date="2021-01" db="EMBL/GenBank/DDBJ databases">
        <title>Whole genome shotgun sequence of Planotetraspora thailandica NBRC 104271.</title>
        <authorList>
            <person name="Komaki H."/>
            <person name="Tamura T."/>
        </authorList>
    </citation>
    <scope>NUCLEOTIDE SEQUENCE</scope>
    <source>
        <strain evidence="1">NBRC 104271</strain>
    </source>
</reference>
<evidence type="ECO:0000313" key="1">
    <source>
        <dbReference type="EMBL" id="GII52922.1"/>
    </source>
</evidence>
<dbReference type="Pfam" id="PF13489">
    <property type="entry name" value="Methyltransf_23"/>
    <property type="match status" value="1"/>
</dbReference>
<name>A0A8J3UWV5_9ACTN</name>
<dbReference type="Gene3D" id="3.40.50.150">
    <property type="entry name" value="Vaccinia Virus protein VP39"/>
    <property type="match status" value="1"/>
</dbReference>
<proteinExistence type="predicted"/>
<comment type="caution">
    <text evidence="1">The sequence shown here is derived from an EMBL/GenBank/DDBJ whole genome shotgun (WGS) entry which is preliminary data.</text>
</comment>
<accession>A0A8J3UWV5</accession>
<organism evidence="1 2">
    <name type="scientific">Planotetraspora thailandica</name>
    <dbReference type="NCBI Taxonomy" id="487172"/>
    <lineage>
        <taxon>Bacteria</taxon>
        <taxon>Bacillati</taxon>
        <taxon>Actinomycetota</taxon>
        <taxon>Actinomycetes</taxon>
        <taxon>Streptosporangiales</taxon>
        <taxon>Streptosporangiaceae</taxon>
        <taxon>Planotetraspora</taxon>
    </lineage>
</organism>
<dbReference type="Proteomes" id="UP000605992">
    <property type="component" value="Unassembled WGS sequence"/>
</dbReference>
<protein>
    <recommendedName>
        <fullName evidence="3">Class I SAM-dependent methyltransferase</fullName>
    </recommendedName>
</protein>
<dbReference type="AlphaFoldDB" id="A0A8J3UWV5"/>
<dbReference type="InterPro" id="IPR029063">
    <property type="entry name" value="SAM-dependent_MTases_sf"/>
</dbReference>